<reference evidence="2" key="1">
    <citation type="submission" date="2022-11" db="UniProtKB">
        <authorList>
            <consortium name="WormBaseParasite"/>
        </authorList>
    </citation>
    <scope>IDENTIFICATION</scope>
</reference>
<name>A0A915IMC9_ROMCU</name>
<proteinExistence type="predicted"/>
<dbReference type="WBParaSite" id="nRc.2.0.1.t14960-RA">
    <property type="protein sequence ID" value="nRc.2.0.1.t14960-RA"/>
    <property type="gene ID" value="nRc.2.0.1.g14960"/>
</dbReference>
<dbReference type="AlphaFoldDB" id="A0A915IMC9"/>
<keyword evidence="1" id="KW-1185">Reference proteome</keyword>
<dbReference type="Proteomes" id="UP000887565">
    <property type="component" value="Unplaced"/>
</dbReference>
<protein>
    <submittedName>
        <fullName evidence="2">Uncharacterized protein</fullName>
    </submittedName>
</protein>
<accession>A0A915IMC9</accession>
<evidence type="ECO:0000313" key="2">
    <source>
        <dbReference type="WBParaSite" id="nRc.2.0.1.t14960-RA"/>
    </source>
</evidence>
<sequence>MISDMSDRFMPEFRFNSRQRCLKWPQDVHKTKQSTLHIVPALENFGQMVFSIIGLSTTFTAKVNLRLTLQAVSSLSVGNCAS</sequence>
<evidence type="ECO:0000313" key="1">
    <source>
        <dbReference type="Proteomes" id="UP000887565"/>
    </source>
</evidence>
<organism evidence="1 2">
    <name type="scientific">Romanomermis culicivorax</name>
    <name type="common">Nematode worm</name>
    <dbReference type="NCBI Taxonomy" id="13658"/>
    <lineage>
        <taxon>Eukaryota</taxon>
        <taxon>Metazoa</taxon>
        <taxon>Ecdysozoa</taxon>
        <taxon>Nematoda</taxon>
        <taxon>Enoplea</taxon>
        <taxon>Dorylaimia</taxon>
        <taxon>Mermithida</taxon>
        <taxon>Mermithoidea</taxon>
        <taxon>Mermithidae</taxon>
        <taxon>Romanomermis</taxon>
    </lineage>
</organism>